<organism evidence="2 3">
    <name type="scientific">Aspergillus welwitschiae</name>
    <dbReference type="NCBI Taxonomy" id="1341132"/>
    <lineage>
        <taxon>Eukaryota</taxon>
        <taxon>Fungi</taxon>
        <taxon>Dikarya</taxon>
        <taxon>Ascomycota</taxon>
        <taxon>Pezizomycotina</taxon>
        <taxon>Eurotiomycetes</taxon>
        <taxon>Eurotiomycetidae</taxon>
        <taxon>Eurotiales</taxon>
        <taxon>Aspergillaceae</taxon>
        <taxon>Aspergillus</taxon>
        <taxon>Aspergillus subgen. Circumdati</taxon>
    </lineage>
</organism>
<reference evidence="2 3" key="1">
    <citation type="submission" date="2018-07" db="EMBL/GenBank/DDBJ databases">
        <title>The genomes of Aspergillus section Nigri reveals drivers in fungal speciation.</title>
        <authorList>
            <consortium name="DOE Joint Genome Institute"/>
            <person name="Vesth T.C."/>
            <person name="Nybo J."/>
            <person name="Theobald S."/>
            <person name="Brandl J."/>
            <person name="Frisvad J.C."/>
            <person name="Nielsen K.F."/>
            <person name="Lyhne E.K."/>
            <person name="Kogle M.E."/>
            <person name="Kuo A."/>
            <person name="Riley R."/>
            <person name="Clum A."/>
            <person name="Nolan M."/>
            <person name="Lipzen A."/>
            <person name="Salamov A."/>
            <person name="Henrissat B."/>
            <person name="Wiebenga A."/>
            <person name="De vries R.P."/>
            <person name="Grigoriev I.V."/>
            <person name="Mortensen U.H."/>
            <person name="Andersen M.R."/>
            <person name="Baker S.E."/>
        </authorList>
    </citation>
    <scope>NUCLEOTIDE SEQUENCE [LARGE SCALE GENOMIC DNA]</scope>
    <source>
        <strain evidence="2 3">CBS 139.54b</strain>
    </source>
</reference>
<dbReference type="EMBL" id="KZ852036">
    <property type="protein sequence ID" value="RDH37074.1"/>
    <property type="molecule type" value="Genomic_DNA"/>
</dbReference>
<dbReference type="Proteomes" id="UP000253729">
    <property type="component" value="Unassembled WGS sequence"/>
</dbReference>
<evidence type="ECO:0000256" key="1">
    <source>
        <dbReference type="SAM" id="MobiDB-lite"/>
    </source>
</evidence>
<gene>
    <name evidence="2" type="ORF">BDQ94DRAFT_137438</name>
</gene>
<feature type="region of interest" description="Disordered" evidence="1">
    <location>
        <begin position="54"/>
        <end position="88"/>
    </location>
</feature>
<dbReference type="GeneID" id="38133409"/>
<sequence>MSLSLPFRRPIRRPRNNMKVNMRDLLRRPGTIILHHIPIPQRVKVPLLFLSEKRSHHDSRDDGEPLADLPPHTDPYIPQPLTMLPRRNQNMSLRQRHNIQKRKNMPSGQDEVCIARAWIAQLGE</sequence>
<keyword evidence="3" id="KW-1185">Reference proteome</keyword>
<proteinExistence type="predicted"/>
<dbReference type="AlphaFoldDB" id="A0A3F3QCS3"/>
<dbReference type="RefSeq" id="XP_026630096.1">
    <property type="nucleotide sequence ID" value="XM_026765053.1"/>
</dbReference>
<name>A0A3F3QCS3_9EURO</name>
<accession>A0A3F3QCS3</accession>
<protein>
    <submittedName>
        <fullName evidence="2">Uncharacterized protein</fullName>
    </submittedName>
</protein>
<evidence type="ECO:0000313" key="2">
    <source>
        <dbReference type="EMBL" id="RDH37074.1"/>
    </source>
</evidence>
<evidence type="ECO:0000313" key="3">
    <source>
        <dbReference type="Proteomes" id="UP000253729"/>
    </source>
</evidence>
<feature type="compositionally biased region" description="Basic and acidic residues" evidence="1">
    <location>
        <begin position="54"/>
        <end position="63"/>
    </location>
</feature>